<sequence>MKENNTLIVYGDEAKEWLDFALWNMKERMGWEFPEIIVNWLFEFVAEVGYELKPYPRDTLWCWDNAYVNGGWGLIEDRGWSKKEAKELYEEGDLLFFDEASGYYVESL</sequence>
<dbReference type="AlphaFoldDB" id="A0A7U8G9D2"/>
<evidence type="ECO:0000313" key="2">
    <source>
        <dbReference type="Proteomes" id="UP000535305"/>
    </source>
</evidence>
<comment type="caution">
    <text evidence="1">The sequence shown here is derived from an EMBL/GenBank/DDBJ whole genome shotgun (WGS) entry which is preliminary data.</text>
</comment>
<dbReference type="EMBL" id="AABVLA010000032">
    <property type="protein sequence ID" value="EAJ1622438.1"/>
    <property type="molecule type" value="Genomic_DNA"/>
</dbReference>
<protein>
    <submittedName>
        <fullName evidence="1">Uncharacterized protein</fullName>
    </submittedName>
</protein>
<name>A0A7U8G9D2_CAMUP</name>
<keyword evidence="2" id="KW-1185">Reference proteome</keyword>
<reference evidence="1 2" key="1">
    <citation type="submission" date="2018-06" db="EMBL/GenBank/DDBJ databases">
        <authorList>
            <consortium name="PulseNet: The National Subtyping Network for Foodborne Disease Surveillance"/>
            <person name="Tarr C.L."/>
            <person name="Trees E."/>
            <person name="Katz L.S."/>
            <person name="Carleton-Romer H.A."/>
            <person name="Stroika S."/>
            <person name="Kucerova Z."/>
            <person name="Roache K.F."/>
            <person name="Sabol A.L."/>
            <person name="Besser J."/>
            <person name="Gerner-Smidt P."/>
        </authorList>
    </citation>
    <scope>NUCLEOTIDE SEQUENCE [LARGE SCALE GENOMIC DNA]</scope>
    <source>
        <strain evidence="1 2">PNUSAC003104</strain>
    </source>
</reference>
<accession>A0A7U8G9D2</accession>
<evidence type="ECO:0000313" key="1">
    <source>
        <dbReference type="EMBL" id="EAJ1622438.1"/>
    </source>
</evidence>
<dbReference type="Proteomes" id="UP000535305">
    <property type="component" value="Unassembled WGS sequence"/>
</dbReference>
<gene>
    <name evidence="1" type="ORF">CT510_07260</name>
</gene>
<organism evidence="1 2">
    <name type="scientific">Campylobacter upsaliensis</name>
    <dbReference type="NCBI Taxonomy" id="28080"/>
    <lineage>
        <taxon>Bacteria</taxon>
        <taxon>Pseudomonadati</taxon>
        <taxon>Campylobacterota</taxon>
        <taxon>Epsilonproteobacteria</taxon>
        <taxon>Campylobacterales</taxon>
        <taxon>Campylobacteraceae</taxon>
        <taxon>Campylobacter</taxon>
    </lineage>
</organism>
<proteinExistence type="predicted"/>